<name>F0U761_AJEC8</name>
<dbReference type="Proteomes" id="UP000008142">
    <property type="component" value="Unassembled WGS sequence"/>
</dbReference>
<reference evidence="3" key="1">
    <citation type="submission" date="2008-07" db="EMBL/GenBank/DDBJ databases">
        <title>Annotation of Ajellomyces capsulatus strain H88.</title>
        <authorList>
            <person name="Champion M."/>
            <person name="Cuomo C."/>
            <person name="Ma L.-J."/>
            <person name="Henn M.R."/>
            <person name="Sil A."/>
            <person name="Goldman B."/>
            <person name="Young S.K."/>
            <person name="Kodira C.D."/>
            <person name="Zeng Q."/>
            <person name="Koehrsen M."/>
            <person name="Alvarado L."/>
            <person name="Berlin A."/>
            <person name="Borenstein D."/>
            <person name="Chen Z."/>
            <person name="Engels R."/>
            <person name="Freedman E."/>
            <person name="Gellesch M."/>
            <person name="Goldberg J."/>
            <person name="Griggs A."/>
            <person name="Gujja S."/>
            <person name="Heiman D."/>
            <person name="Hepburn T."/>
            <person name="Howarth C."/>
            <person name="Jen D."/>
            <person name="Larson L."/>
            <person name="Lewis B."/>
            <person name="Mehta T."/>
            <person name="Park D."/>
            <person name="Pearson M."/>
            <person name="Roberts A."/>
            <person name="Saif S."/>
            <person name="Shea T."/>
            <person name="Shenoy N."/>
            <person name="Sisk P."/>
            <person name="Stolte C."/>
            <person name="Sykes S."/>
            <person name="Walk T."/>
            <person name="White J."/>
            <person name="Yandava C."/>
            <person name="Klein B."/>
            <person name="McEwen J.G."/>
            <person name="Puccia R."/>
            <person name="Goldman G.H."/>
            <person name="Felipe M.S."/>
            <person name="Nino-Vega G."/>
            <person name="San-Blas G."/>
            <person name="Taylor J."/>
            <person name="Mendoza L."/>
            <person name="Galagan J."/>
            <person name="Nusbaum C."/>
            <person name="Birren B."/>
        </authorList>
    </citation>
    <scope>NUCLEOTIDE SEQUENCE [LARGE SCALE GENOMIC DNA]</scope>
    <source>
        <strain evidence="3">H88</strain>
    </source>
</reference>
<feature type="compositionally biased region" description="Basic residues" evidence="1">
    <location>
        <begin position="1"/>
        <end position="12"/>
    </location>
</feature>
<evidence type="ECO:0000256" key="1">
    <source>
        <dbReference type="SAM" id="MobiDB-lite"/>
    </source>
</evidence>
<evidence type="ECO:0000313" key="2">
    <source>
        <dbReference type="EMBL" id="EGC40743.1"/>
    </source>
</evidence>
<organism evidence="3">
    <name type="scientific">Ajellomyces capsulatus (strain H88)</name>
    <name type="common">Darling's disease fungus</name>
    <name type="synonym">Histoplasma capsulatum</name>
    <dbReference type="NCBI Taxonomy" id="544711"/>
    <lineage>
        <taxon>Eukaryota</taxon>
        <taxon>Fungi</taxon>
        <taxon>Dikarya</taxon>
        <taxon>Ascomycota</taxon>
        <taxon>Pezizomycotina</taxon>
        <taxon>Eurotiomycetes</taxon>
        <taxon>Eurotiomycetidae</taxon>
        <taxon>Onygenales</taxon>
        <taxon>Ajellomycetaceae</taxon>
        <taxon>Histoplasma</taxon>
    </lineage>
</organism>
<gene>
    <name evidence="2" type="ORF">HCEG_00105</name>
</gene>
<dbReference type="AlphaFoldDB" id="F0U761"/>
<feature type="region of interest" description="Disordered" evidence="1">
    <location>
        <begin position="1"/>
        <end position="34"/>
    </location>
</feature>
<proteinExistence type="predicted"/>
<sequence>MPVNKKNNKPTRRSSSAGKAVNGERPASEEAGESQSLRLRFQLKFCGSKCQGADERLRALGQSRVGDVVGDVVMDAKTPAADVSSSKPSTAAVARTKAKQGRNVNLHFRTSIGQSSLQHRTWSAENFRQAGSNKNGWMNEE</sequence>
<dbReference type="HOGENOM" id="CLU_1824747_0_0_1"/>
<protein>
    <submittedName>
        <fullName evidence="2">Predicted protein</fullName>
    </submittedName>
</protein>
<dbReference type="EMBL" id="DS990636">
    <property type="protein sequence ID" value="EGC40743.1"/>
    <property type="molecule type" value="Genomic_DNA"/>
</dbReference>
<accession>F0U761</accession>
<evidence type="ECO:0000313" key="3">
    <source>
        <dbReference type="Proteomes" id="UP000008142"/>
    </source>
</evidence>